<protein>
    <recommendedName>
        <fullName evidence="2">N-acetyltransferase ESCO zinc-finger domain-containing protein</fullName>
    </recommendedName>
</protein>
<proteinExistence type="predicted"/>
<accession>A0ABU6UWL3</accession>
<dbReference type="PANTHER" id="PTHR45884:SF2">
    <property type="entry name" value="N-ACETYLTRANSFERASE ECO"/>
    <property type="match status" value="1"/>
</dbReference>
<dbReference type="Proteomes" id="UP001341840">
    <property type="component" value="Unassembled WGS sequence"/>
</dbReference>
<feature type="compositionally biased region" description="Low complexity" evidence="1">
    <location>
        <begin position="115"/>
        <end position="126"/>
    </location>
</feature>
<sequence>MYTKKTRHTKTPANLTRKFDGGFGGKNELQWLASDSDAATQKSELRTRECTYSIAREMQSKISSFFKSSSSSSSASASPPKPLPHHNDDPLSAWENTRHHIFITYTKRTHPNPNTASSSSSPSTAAAITGTTVVKNKKRSYAQVHLDFGQSDFLLRTCSTCGFNFTPGDLDGEKSHNDFHKCYTQGIPFRVEEVVKMMEIELGSGWILRQLCKVYLFISHHRIIGCLVAEPIKEAFRVVSSSFAGQSDIGKKRGTKSTTLQFGNIVFQREVKKRAVSASNSEVMELGGAVFCEDKA</sequence>
<gene>
    <name evidence="3" type="ORF">PIB30_102295</name>
</gene>
<name>A0ABU6UWL3_9FABA</name>
<reference evidence="3 4" key="1">
    <citation type="journal article" date="2023" name="Plants (Basel)">
        <title>Bridging the Gap: Combining Genomics and Transcriptomics Approaches to Understand Stylosanthes scabra, an Orphan Legume from the Brazilian Caatinga.</title>
        <authorList>
            <person name="Ferreira-Neto J.R.C."/>
            <person name="da Silva M.D."/>
            <person name="Binneck E."/>
            <person name="de Melo N.F."/>
            <person name="da Silva R.H."/>
            <person name="de Melo A.L.T.M."/>
            <person name="Pandolfi V."/>
            <person name="Bustamante F.O."/>
            <person name="Brasileiro-Vidal A.C."/>
            <person name="Benko-Iseppon A.M."/>
        </authorList>
    </citation>
    <scope>NUCLEOTIDE SEQUENCE [LARGE SCALE GENOMIC DNA]</scope>
    <source>
        <tissue evidence="3">Leaves</tissue>
    </source>
</reference>
<dbReference type="EMBL" id="JASCZI010123957">
    <property type="protein sequence ID" value="MED6165720.1"/>
    <property type="molecule type" value="Genomic_DNA"/>
</dbReference>
<feature type="non-terminal residue" evidence="3">
    <location>
        <position position="296"/>
    </location>
</feature>
<dbReference type="Pfam" id="PF13878">
    <property type="entry name" value="zf-C2H2_3"/>
    <property type="match status" value="1"/>
</dbReference>
<evidence type="ECO:0000313" key="4">
    <source>
        <dbReference type="Proteomes" id="UP001341840"/>
    </source>
</evidence>
<evidence type="ECO:0000256" key="1">
    <source>
        <dbReference type="SAM" id="MobiDB-lite"/>
    </source>
</evidence>
<feature type="compositionally biased region" description="Basic residues" evidence="1">
    <location>
        <begin position="1"/>
        <end position="10"/>
    </location>
</feature>
<keyword evidence="4" id="KW-1185">Reference proteome</keyword>
<feature type="compositionally biased region" description="Low complexity" evidence="1">
    <location>
        <begin position="69"/>
        <end position="78"/>
    </location>
</feature>
<comment type="caution">
    <text evidence="3">The sequence shown here is derived from an EMBL/GenBank/DDBJ whole genome shotgun (WGS) entry which is preliminary data.</text>
</comment>
<feature type="region of interest" description="Disordered" evidence="1">
    <location>
        <begin position="107"/>
        <end position="126"/>
    </location>
</feature>
<dbReference type="PANTHER" id="PTHR45884">
    <property type="entry name" value="N-ACETYLTRANSFERASE ECO"/>
    <property type="match status" value="1"/>
</dbReference>
<evidence type="ECO:0000313" key="3">
    <source>
        <dbReference type="EMBL" id="MED6165720.1"/>
    </source>
</evidence>
<dbReference type="InterPro" id="IPR028005">
    <property type="entry name" value="AcTrfase_ESCO_Znf_dom"/>
</dbReference>
<evidence type="ECO:0000259" key="2">
    <source>
        <dbReference type="Pfam" id="PF13878"/>
    </source>
</evidence>
<feature type="region of interest" description="Disordered" evidence="1">
    <location>
        <begin position="1"/>
        <end position="23"/>
    </location>
</feature>
<organism evidence="3 4">
    <name type="scientific">Stylosanthes scabra</name>
    <dbReference type="NCBI Taxonomy" id="79078"/>
    <lineage>
        <taxon>Eukaryota</taxon>
        <taxon>Viridiplantae</taxon>
        <taxon>Streptophyta</taxon>
        <taxon>Embryophyta</taxon>
        <taxon>Tracheophyta</taxon>
        <taxon>Spermatophyta</taxon>
        <taxon>Magnoliopsida</taxon>
        <taxon>eudicotyledons</taxon>
        <taxon>Gunneridae</taxon>
        <taxon>Pentapetalae</taxon>
        <taxon>rosids</taxon>
        <taxon>fabids</taxon>
        <taxon>Fabales</taxon>
        <taxon>Fabaceae</taxon>
        <taxon>Papilionoideae</taxon>
        <taxon>50 kb inversion clade</taxon>
        <taxon>dalbergioids sensu lato</taxon>
        <taxon>Dalbergieae</taxon>
        <taxon>Pterocarpus clade</taxon>
        <taxon>Stylosanthes</taxon>
    </lineage>
</organism>
<feature type="domain" description="N-acetyltransferase ESCO zinc-finger" evidence="2">
    <location>
        <begin position="143"/>
        <end position="181"/>
    </location>
</feature>
<feature type="region of interest" description="Disordered" evidence="1">
    <location>
        <begin position="69"/>
        <end position="92"/>
    </location>
</feature>